<evidence type="ECO:0000256" key="4">
    <source>
        <dbReference type="ARBA" id="ARBA00023163"/>
    </source>
</evidence>
<keyword evidence="2" id="KW-0862">Zinc</keyword>
<dbReference type="GO" id="GO:0008270">
    <property type="term" value="F:zinc ion binding"/>
    <property type="evidence" value="ECO:0007669"/>
    <property type="project" value="InterPro"/>
</dbReference>
<dbReference type="GO" id="GO:0000981">
    <property type="term" value="F:DNA-binding transcription factor activity, RNA polymerase II-specific"/>
    <property type="evidence" value="ECO:0007669"/>
    <property type="project" value="InterPro"/>
</dbReference>
<dbReference type="InterPro" id="IPR001138">
    <property type="entry name" value="Zn2Cys6_DnaBD"/>
</dbReference>
<organism evidence="7 8">
    <name type="scientific">Coleophoma crateriformis</name>
    <dbReference type="NCBI Taxonomy" id="565419"/>
    <lineage>
        <taxon>Eukaryota</taxon>
        <taxon>Fungi</taxon>
        <taxon>Dikarya</taxon>
        <taxon>Ascomycota</taxon>
        <taxon>Pezizomycotina</taxon>
        <taxon>Leotiomycetes</taxon>
        <taxon>Helotiales</taxon>
        <taxon>Dermateaceae</taxon>
        <taxon>Coleophoma</taxon>
    </lineage>
</organism>
<dbReference type="Pfam" id="PF00172">
    <property type="entry name" value="Zn_clus"/>
    <property type="match status" value="1"/>
</dbReference>
<dbReference type="AlphaFoldDB" id="A0A3D8SJH7"/>
<dbReference type="PANTHER" id="PTHR47660">
    <property type="entry name" value="TRANSCRIPTION FACTOR WITH C2H2 AND ZN(2)-CYS(6) DNA BINDING DOMAIN (EUROFUNG)-RELATED-RELATED"/>
    <property type="match status" value="1"/>
</dbReference>
<evidence type="ECO:0000313" key="8">
    <source>
        <dbReference type="Proteomes" id="UP000256328"/>
    </source>
</evidence>
<gene>
    <name evidence="7" type="ORF">BP5796_04253</name>
</gene>
<dbReference type="PANTHER" id="PTHR47660:SF2">
    <property type="entry name" value="TRANSCRIPTION FACTOR WITH C2H2 AND ZN(2)-CYS(6) DNA BINDING DOMAIN (EUROFUNG)"/>
    <property type="match status" value="1"/>
</dbReference>
<keyword evidence="3" id="KW-0805">Transcription regulation</keyword>
<evidence type="ECO:0000256" key="5">
    <source>
        <dbReference type="ARBA" id="ARBA00023242"/>
    </source>
</evidence>
<evidence type="ECO:0000256" key="1">
    <source>
        <dbReference type="ARBA" id="ARBA00022723"/>
    </source>
</evidence>
<evidence type="ECO:0000313" key="7">
    <source>
        <dbReference type="EMBL" id="RDW85928.1"/>
    </source>
</evidence>
<protein>
    <recommendedName>
        <fullName evidence="6">Zn(2)-C6 fungal-type domain-containing protein</fullName>
    </recommendedName>
</protein>
<evidence type="ECO:0000256" key="3">
    <source>
        <dbReference type="ARBA" id="ARBA00023015"/>
    </source>
</evidence>
<keyword evidence="1" id="KW-0479">Metal-binding</keyword>
<proteinExistence type="predicted"/>
<accession>A0A3D8SJH7</accession>
<keyword evidence="8" id="KW-1185">Reference proteome</keyword>
<name>A0A3D8SJH7_9HELO</name>
<dbReference type="EMBL" id="PDLN01000005">
    <property type="protein sequence ID" value="RDW85928.1"/>
    <property type="molecule type" value="Genomic_DNA"/>
</dbReference>
<keyword evidence="4" id="KW-0804">Transcription</keyword>
<sequence>MAKRRCGKQTPHCLRCRTRGIQCSYPPPKPARFVLCRNDDGPPVEPDVTPPINLQLCAYSPGLQASTAENARPSFVLDLPGHSSRPVDEQLASSWFSSLETWEIVRPSASQKLLTIPEMRAYLRKIHRWMSDWVEKGSNPFIHARLYGNRFPRCIQDAYASLSCYLHKTPANEQAVFHIIEDRAKQLLADNGVHSAGSPRESKNGRLSPVDLLEHVARVQALLIYQTMGLYDGNIRLRSLSETYIPVLEGWMLEMVQHAKHTVCLGESVISPVTEQTAVGPSRFFSTLDEDLLWYSWIAAESMRRTWVIGSSIQVMFLALHQGGIPPCQGGMMFTTRQGVWEAQSAVLWEKLCSEVHVGLMQMADIHRLFTEAAPEDVNDFTKVILEVIHGTDRIKRWGVQIDFFDEPCLEI</sequence>
<keyword evidence="5" id="KW-0539">Nucleus</keyword>
<comment type="caution">
    <text evidence="7">The sequence shown here is derived from an EMBL/GenBank/DDBJ whole genome shotgun (WGS) entry which is preliminary data.</text>
</comment>
<dbReference type="OrthoDB" id="4216928at2759"/>
<reference evidence="7 8" key="1">
    <citation type="journal article" date="2018" name="IMA Fungus">
        <title>IMA Genome-F 9: Draft genome sequence of Annulohypoxylon stygium, Aspergillus mulundensis, Berkeleyomyces basicola (syn. Thielaviopsis basicola), Ceratocystis smalleyi, two Cercospora beticola strains, Coleophoma cylindrospora, Fusarium fracticaudum, Phialophora cf. hyalina, and Morchella septimelata.</title>
        <authorList>
            <person name="Wingfield B.D."/>
            <person name="Bills G.F."/>
            <person name="Dong Y."/>
            <person name="Huang W."/>
            <person name="Nel W.J."/>
            <person name="Swalarsk-Parry B.S."/>
            <person name="Vaghefi N."/>
            <person name="Wilken P.M."/>
            <person name="An Z."/>
            <person name="de Beer Z.W."/>
            <person name="De Vos L."/>
            <person name="Chen L."/>
            <person name="Duong T.A."/>
            <person name="Gao Y."/>
            <person name="Hammerbacher A."/>
            <person name="Kikkert J.R."/>
            <person name="Li Y."/>
            <person name="Li H."/>
            <person name="Li K."/>
            <person name="Li Q."/>
            <person name="Liu X."/>
            <person name="Ma X."/>
            <person name="Naidoo K."/>
            <person name="Pethybridge S.J."/>
            <person name="Sun J."/>
            <person name="Steenkamp E.T."/>
            <person name="van der Nest M.A."/>
            <person name="van Wyk S."/>
            <person name="Wingfield M.J."/>
            <person name="Xiong C."/>
            <person name="Yue Q."/>
            <person name="Zhang X."/>
        </authorList>
    </citation>
    <scope>NUCLEOTIDE SEQUENCE [LARGE SCALE GENOMIC DNA]</scope>
    <source>
        <strain evidence="7 8">BP5796</strain>
    </source>
</reference>
<evidence type="ECO:0000259" key="6">
    <source>
        <dbReference type="Pfam" id="PF00172"/>
    </source>
</evidence>
<dbReference type="Proteomes" id="UP000256328">
    <property type="component" value="Unassembled WGS sequence"/>
</dbReference>
<evidence type="ECO:0000256" key="2">
    <source>
        <dbReference type="ARBA" id="ARBA00022833"/>
    </source>
</evidence>
<dbReference type="CDD" id="cd00067">
    <property type="entry name" value="GAL4"/>
    <property type="match status" value="1"/>
</dbReference>
<feature type="domain" description="Zn(2)-C6 fungal-type" evidence="6">
    <location>
        <begin position="3"/>
        <end position="30"/>
    </location>
</feature>